<feature type="region of interest" description="Disordered" evidence="2">
    <location>
        <begin position="346"/>
        <end position="404"/>
    </location>
</feature>
<keyword evidence="5" id="KW-1185">Reference proteome</keyword>
<feature type="coiled-coil region" evidence="1">
    <location>
        <begin position="1356"/>
        <end position="1383"/>
    </location>
</feature>
<dbReference type="PATRIC" id="fig|36847.3.peg.1067"/>
<dbReference type="STRING" id="36847.CLNEO_09100"/>
<dbReference type="Gene3D" id="3.40.1170.10">
    <property type="entry name" value="DNA repair protein MutS, domain I"/>
    <property type="match status" value="1"/>
</dbReference>
<dbReference type="GO" id="GO:0030983">
    <property type="term" value="F:mismatched DNA binding"/>
    <property type="evidence" value="ECO:0007669"/>
    <property type="project" value="InterPro"/>
</dbReference>
<evidence type="ECO:0000313" key="4">
    <source>
        <dbReference type="EMBL" id="KXL53684.1"/>
    </source>
</evidence>
<dbReference type="Gene3D" id="3.40.50.150">
    <property type="entry name" value="Vaccinia Virus protein VP39"/>
    <property type="match status" value="1"/>
</dbReference>
<dbReference type="InterPro" id="IPR029063">
    <property type="entry name" value="SAM-dependent_MTases_sf"/>
</dbReference>
<protein>
    <recommendedName>
        <fullName evidence="3">Large polyvalent protein-associated domain-containing protein</fullName>
    </recommendedName>
</protein>
<dbReference type="InterPro" id="IPR016151">
    <property type="entry name" value="DNA_mismatch_repair_MutS_N"/>
</dbReference>
<name>A0A136WGP1_9FIRM</name>
<dbReference type="EMBL" id="LRVM01000002">
    <property type="protein sequence ID" value="KXL53684.1"/>
    <property type="molecule type" value="Genomic_DNA"/>
</dbReference>
<gene>
    <name evidence="4" type="ORF">CLNEO_09100</name>
</gene>
<feature type="compositionally biased region" description="Polar residues" evidence="2">
    <location>
        <begin position="368"/>
        <end position="383"/>
    </location>
</feature>
<feature type="coiled-coil region" evidence="1">
    <location>
        <begin position="894"/>
        <end position="928"/>
    </location>
</feature>
<dbReference type="GO" id="GO:0006298">
    <property type="term" value="P:mismatch repair"/>
    <property type="evidence" value="ECO:0007669"/>
    <property type="project" value="InterPro"/>
</dbReference>
<reference evidence="4 5" key="1">
    <citation type="submission" date="2016-01" db="EMBL/GenBank/DDBJ databases">
        <title>Genome sequence of Clostridium neopropionicum X4, DSM-3847.</title>
        <authorList>
            <person name="Poehlein A."/>
            <person name="Beck M.H."/>
            <person name="Bengelsdorf F.R."/>
            <person name="Daniel R."/>
            <person name="Duerre P."/>
        </authorList>
    </citation>
    <scope>NUCLEOTIDE SEQUENCE [LARGE SCALE GENOMIC DNA]</scope>
    <source>
        <strain evidence="4 5">DSM-3847</strain>
    </source>
</reference>
<evidence type="ECO:0000313" key="5">
    <source>
        <dbReference type="Proteomes" id="UP000070539"/>
    </source>
</evidence>
<feature type="domain" description="Large polyvalent protein-associated" evidence="3">
    <location>
        <begin position="990"/>
        <end position="1075"/>
    </location>
</feature>
<dbReference type="Pfam" id="PF18830">
    <property type="entry name" value="LPD16"/>
    <property type="match status" value="1"/>
</dbReference>
<dbReference type="SUPFAM" id="SSF53335">
    <property type="entry name" value="S-adenosyl-L-methionine-dependent methyltransferases"/>
    <property type="match status" value="1"/>
</dbReference>
<evidence type="ECO:0000256" key="2">
    <source>
        <dbReference type="SAM" id="MobiDB-lite"/>
    </source>
</evidence>
<evidence type="ECO:0000259" key="3">
    <source>
        <dbReference type="Pfam" id="PF18830"/>
    </source>
</evidence>
<dbReference type="PANTHER" id="PTHR41313">
    <property type="entry name" value="ADENINE-SPECIFIC METHYLTRANSFERASE"/>
    <property type="match status" value="1"/>
</dbReference>
<dbReference type="GO" id="GO:0005524">
    <property type="term" value="F:ATP binding"/>
    <property type="evidence" value="ECO:0007669"/>
    <property type="project" value="InterPro"/>
</dbReference>
<feature type="compositionally biased region" description="Basic and acidic residues" evidence="2">
    <location>
        <begin position="280"/>
        <end position="299"/>
    </location>
</feature>
<comment type="caution">
    <text evidence="4">The sequence shown here is derived from an EMBL/GenBank/DDBJ whole genome shotgun (WGS) entry which is preliminary data.</text>
</comment>
<accession>A0A136WGP1</accession>
<dbReference type="InterPro" id="IPR040568">
    <property type="entry name" value="LPD16"/>
</dbReference>
<feature type="region of interest" description="Disordered" evidence="2">
    <location>
        <begin position="280"/>
        <end position="316"/>
    </location>
</feature>
<sequence>MSRINEVSKLFTDTKEDVLKNISNWQDYLTTASKLYKYSFDDQIMIYAQRPDATACANMEIWNKKMNRWVKRGSKGIALIRQNQGGKPRIEYVFEVSDTNEVRGAKTPYLWEMQPNYHEDVLKQLTGFYGEIKKDDFASSLMELTERAVGEHYREFLHDLNYDLEDSFLEGIDELNMDVAFRNAVTTSVQYMVLTRCGIDAREYLEEDDFRGITDFNTPAVFSHLGNAINLVSNEMLLTIGAVIRESERNLLAKSIDNKRKVDYTDNIEFNALKRESENIKEENGNGRKGELYSERRLSDTGFTDGGFGQSTRHSGQVWNDERNASQGEPQGNLQPNAARWESVAAFGGGGQDSSQSSRTDDRRNDESTGSNRGAESQRSTSLGADGNKHQTTSRGSGDEGLDLRKVSGNQVSLFPTIHEQIESIAESKAVSDEVLNGSSVTLAAFSFAQNSLFDAESISFEVVDKILATGGEEKNSTSLIAGYMAFNTDLFENADSLKKHYGRGGKGFEIDGVKYSFWYDEDGITIARGNQTYHAQNKINLSWVQTAERIRNLLEKGEYLTADKLEQSKEVYQKYVAEYFSFMYRDKAEDYTNEKLDPIVTRFVYPDCTEEICTHLTDKEKLSTLMLGLKQMEQDFIADKDATMRMTFHTPTEIIGMAKNFQNEPVIFPSKEEFAPIIPSFITQDELNAIYATDNRTRHFNTSRIDTYAFFKRGHTEKEKSDFLKNHYGWSGSGHWGISLNHSAKGTIYAREIDFKPYATVMENWGQVTKRIDRLIAENRYLSSAELAYIPTYEKEKIARGIVHFYSYTPADIEKPFTAPSSDYSYMDKVVKEVAEQLEDSEFVDNLIGQMEYVLGHTLSDARGFDYMQKAFKNLKDFQTGDYSIFKSQEYTIKRVEKDQEELDDTIDDITNIAKKLERKRKSIHKETGSGQLTLDLVGGSVSSILEDRGLMVSDELIDFATESLENPTNENIVAKVEEIIKKESRIAEPAKLAYQVGNCYFSIQEVDEGYDYSIFDENFQLIDGGVYDDPSISMEQAINLICEDDLLEGISALTDRGNAKEIDYNYLLEQTETQAIEELQVVTAFDENLGDFDEVVETAIVEEIGEKLSHERMEQLLGDEETITEYLNQKADHPHQIVGIQSGSLLLFYGDDAEIAAPVLGRKLIERDIPLIGNTKVTGGYVADWQVATKNLKDKGINFCFIGEENGVYHTITEHYAKDYIPIGMELTIGGRDFVIDSVNYDFDKVSLRDTTFQNGTGFPIFRSETVDYIRYFVEQTQAQLQEQNTSIISDEKKPGPQTMINFDFDGGSLEDTPFAPSTKQVEKEITDTSPKINYTITNDDLGVGTAKEKYAHNILAIQTLKQLEKENRRANAEEQEILSKYVGWGGLADAFDENKDNWRSEYAELKAILTPDEYEMARASTLNAHYTSPVVIRAMYKALENMDIPNGNILEPAMGSGNFFGMLPQSMQASKLYGVELDSLTGRIAKQLYQKANIQIKGFEKTDFSNDFFDMAVGNVPFGNYKLNDKKYDKLGFLIHDYFFGKSLDKVRSGGVVAFITSKGTLDKASSEVRKHLAGRADLLGAIRLPNTAFKANAGTEVTSDIIFLQKRDHAPERLPSWVELGETEDGIAVNKYFEENPQMIMGSMKMVSGPFGMEAACVPNHEIPLAQQLEQAILHILPPDKALLKDPVTAIDGEKEAATIEATPDVRNFSYALVDEKLYFRENSRMKPVSLSDTAEKRVNALLGIRDKTREIIEMQLNECSDDDLQKAQLTLNILYDDFNKKFGLINSKANKQAFADDVSYPLLCSLEQLDENGNLEHYTAELMMPCTMQKIKRKK</sequence>
<organism evidence="4 5">
    <name type="scientific">Anaerotignum neopropionicum</name>
    <dbReference type="NCBI Taxonomy" id="36847"/>
    <lineage>
        <taxon>Bacteria</taxon>
        <taxon>Bacillati</taxon>
        <taxon>Bacillota</taxon>
        <taxon>Clostridia</taxon>
        <taxon>Lachnospirales</taxon>
        <taxon>Anaerotignaceae</taxon>
        <taxon>Anaerotignum</taxon>
    </lineage>
</organism>
<proteinExistence type="predicted"/>
<dbReference type="PANTHER" id="PTHR41313:SF1">
    <property type="entry name" value="DNA METHYLASE ADENINE-SPECIFIC DOMAIN-CONTAINING PROTEIN"/>
    <property type="match status" value="1"/>
</dbReference>
<evidence type="ECO:0000256" key="1">
    <source>
        <dbReference type="SAM" id="Coils"/>
    </source>
</evidence>
<keyword evidence="1" id="KW-0175">Coiled coil</keyword>
<dbReference type="SUPFAM" id="SSF55271">
    <property type="entry name" value="DNA repair protein MutS, domain I"/>
    <property type="match status" value="1"/>
</dbReference>
<dbReference type="Proteomes" id="UP000070539">
    <property type="component" value="Unassembled WGS sequence"/>
</dbReference>
<dbReference type="InterPro" id="IPR052933">
    <property type="entry name" value="DNA_Protect_Modify"/>
</dbReference>